<name>A0AA35PYG2_9HYPO</name>
<dbReference type="Pfam" id="PF00646">
    <property type="entry name" value="F-box"/>
    <property type="match status" value="1"/>
</dbReference>
<organism evidence="2 3">
    <name type="scientific">Clonostachys chloroleuca</name>
    <dbReference type="NCBI Taxonomy" id="1926264"/>
    <lineage>
        <taxon>Eukaryota</taxon>
        <taxon>Fungi</taxon>
        <taxon>Dikarya</taxon>
        <taxon>Ascomycota</taxon>
        <taxon>Pezizomycotina</taxon>
        <taxon>Sordariomycetes</taxon>
        <taxon>Hypocreomycetidae</taxon>
        <taxon>Hypocreales</taxon>
        <taxon>Bionectriaceae</taxon>
        <taxon>Clonostachys</taxon>
    </lineage>
</organism>
<comment type="caution">
    <text evidence="2">The sequence shown here is derived from an EMBL/GenBank/DDBJ whole genome shotgun (WGS) entry which is preliminary data.</text>
</comment>
<keyword evidence="3" id="KW-1185">Reference proteome</keyword>
<reference evidence="2" key="1">
    <citation type="submission" date="2023-01" db="EMBL/GenBank/DDBJ databases">
        <authorList>
            <person name="Piombo E."/>
        </authorList>
    </citation>
    <scope>NUCLEOTIDE SEQUENCE</scope>
</reference>
<protein>
    <recommendedName>
        <fullName evidence="1">F-box domain-containing protein</fullName>
    </recommendedName>
</protein>
<dbReference type="PROSITE" id="PS50181">
    <property type="entry name" value="FBOX"/>
    <property type="match status" value="1"/>
</dbReference>
<evidence type="ECO:0000259" key="1">
    <source>
        <dbReference type="PROSITE" id="PS50181"/>
    </source>
</evidence>
<sequence>MACFLLNLPVEILHQISNQLPDSDIKNLRLTCSPAYMVFRLRFNRIFLSPHQRDIDVFCEVASSETFRHQVVQLVWDQNRLCLGDMGDLEGSFDILTPLDSCEFATGMVRFQRKRIANTGCLVSDDFTAFGGINMPVTRIGRINTDVQRGREANEQSNNHSFALEYHINRFPSLRRITTSHSTNGWLFEPFYETPLIRSFPSHFMYDVEGSDRPIERLQPVDFIGWTDWTGYLESIRGYRTILRALAAAKELQLEEIVIETPSGVDYGLSFDFFTLGITSDYLNFVELLRRPHLCRFDLAITVYNDMLLMKIGHIRL</sequence>
<evidence type="ECO:0000313" key="3">
    <source>
        <dbReference type="Proteomes" id="UP001160390"/>
    </source>
</evidence>
<dbReference type="AlphaFoldDB" id="A0AA35PYG2"/>
<evidence type="ECO:0000313" key="2">
    <source>
        <dbReference type="EMBL" id="CAI6078920.1"/>
    </source>
</evidence>
<dbReference type="InterPro" id="IPR036047">
    <property type="entry name" value="F-box-like_dom_sf"/>
</dbReference>
<dbReference type="EMBL" id="CABFNP030000690">
    <property type="protein sequence ID" value="CAI6078920.1"/>
    <property type="molecule type" value="Genomic_DNA"/>
</dbReference>
<dbReference type="SUPFAM" id="SSF81383">
    <property type="entry name" value="F-box domain"/>
    <property type="match status" value="1"/>
</dbReference>
<gene>
    <name evidence="2" type="ORF">CCHLO57077_00015245</name>
</gene>
<proteinExistence type="predicted"/>
<dbReference type="InterPro" id="IPR001810">
    <property type="entry name" value="F-box_dom"/>
</dbReference>
<feature type="domain" description="F-box" evidence="1">
    <location>
        <begin position="2"/>
        <end position="46"/>
    </location>
</feature>
<accession>A0AA35PYG2</accession>
<dbReference type="Proteomes" id="UP001160390">
    <property type="component" value="Unassembled WGS sequence"/>
</dbReference>